<dbReference type="EMBL" id="JARBJD010000204">
    <property type="protein sequence ID" value="KAK2947335.1"/>
    <property type="molecule type" value="Genomic_DNA"/>
</dbReference>
<dbReference type="Proteomes" id="UP001281761">
    <property type="component" value="Unassembled WGS sequence"/>
</dbReference>
<organism evidence="1 2">
    <name type="scientific">Blattamonas nauphoetae</name>
    <dbReference type="NCBI Taxonomy" id="2049346"/>
    <lineage>
        <taxon>Eukaryota</taxon>
        <taxon>Metamonada</taxon>
        <taxon>Preaxostyla</taxon>
        <taxon>Oxymonadida</taxon>
        <taxon>Blattamonas</taxon>
    </lineage>
</organism>
<evidence type="ECO:0000313" key="2">
    <source>
        <dbReference type="Proteomes" id="UP001281761"/>
    </source>
</evidence>
<sequence length="78" mass="9114">MNNEKLLLNNPLSVVPPNHSWEHHADTGQETTTGIEDTRFCEYFERLFVLGGRDVDWNGEENRLNDLWQFSIERNGPI</sequence>
<keyword evidence="2" id="KW-1185">Reference proteome</keyword>
<accession>A0ABQ9XAT9</accession>
<comment type="caution">
    <text evidence="1">The sequence shown here is derived from an EMBL/GenBank/DDBJ whole genome shotgun (WGS) entry which is preliminary data.</text>
</comment>
<proteinExistence type="predicted"/>
<protein>
    <submittedName>
        <fullName evidence="1">Uncharacterized protein</fullName>
    </submittedName>
</protein>
<name>A0ABQ9XAT9_9EUKA</name>
<reference evidence="1 2" key="1">
    <citation type="journal article" date="2022" name="bioRxiv">
        <title>Genomics of Preaxostyla Flagellates Illuminates Evolutionary Transitions and the Path Towards Mitochondrial Loss.</title>
        <authorList>
            <person name="Novak L.V.F."/>
            <person name="Treitli S.C."/>
            <person name="Pyrih J."/>
            <person name="Halakuc P."/>
            <person name="Pipaliya S.V."/>
            <person name="Vacek V."/>
            <person name="Brzon O."/>
            <person name="Soukal P."/>
            <person name="Eme L."/>
            <person name="Dacks J.B."/>
            <person name="Karnkowska A."/>
            <person name="Elias M."/>
            <person name="Hampl V."/>
        </authorList>
    </citation>
    <scope>NUCLEOTIDE SEQUENCE [LARGE SCALE GENOMIC DNA]</scope>
    <source>
        <strain evidence="1">NAU3</strain>
        <tissue evidence="1">Gut</tissue>
    </source>
</reference>
<gene>
    <name evidence="1" type="ORF">BLNAU_17722</name>
</gene>
<evidence type="ECO:0000313" key="1">
    <source>
        <dbReference type="EMBL" id="KAK2947335.1"/>
    </source>
</evidence>